<keyword evidence="2" id="KW-1185">Reference proteome</keyword>
<name>A0A5B7GIQ6_PORTR</name>
<proteinExistence type="predicted"/>
<dbReference type="Proteomes" id="UP000324222">
    <property type="component" value="Unassembled WGS sequence"/>
</dbReference>
<comment type="caution">
    <text evidence="1">The sequence shown here is derived from an EMBL/GenBank/DDBJ whole genome shotgun (WGS) entry which is preliminary data.</text>
</comment>
<evidence type="ECO:0000313" key="2">
    <source>
        <dbReference type="Proteomes" id="UP000324222"/>
    </source>
</evidence>
<accession>A0A5B7GIQ6</accession>
<dbReference type="EMBL" id="VSRR010014355">
    <property type="protein sequence ID" value="MPC56918.1"/>
    <property type="molecule type" value="Genomic_DNA"/>
</dbReference>
<gene>
    <name evidence="1" type="ORF">E2C01_050885</name>
</gene>
<reference evidence="1 2" key="1">
    <citation type="submission" date="2019-05" db="EMBL/GenBank/DDBJ databases">
        <title>Another draft genome of Portunus trituberculatus and its Hox gene families provides insights of decapod evolution.</title>
        <authorList>
            <person name="Jeong J.-H."/>
            <person name="Song I."/>
            <person name="Kim S."/>
            <person name="Choi T."/>
            <person name="Kim D."/>
            <person name="Ryu S."/>
            <person name="Kim W."/>
        </authorList>
    </citation>
    <scope>NUCLEOTIDE SEQUENCE [LARGE SCALE GENOMIC DNA]</scope>
    <source>
        <tissue evidence="1">Muscle</tissue>
    </source>
</reference>
<sequence length="59" mass="6442">MAIGCLKAGRAVAHLAVTKHATVQSSCSQRFVPPIGFKIFRGLETDRLISPKRRASSKF</sequence>
<evidence type="ECO:0000313" key="1">
    <source>
        <dbReference type="EMBL" id="MPC56918.1"/>
    </source>
</evidence>
<organism evidence="1 2">
    <name type="scientific">Portunus trituberculatus</name>
    <name type="common">Swimming crab</name>
    <name type="synonym">Neptunus trituberculatus</name>
    <dbReference type="NCBI Taxonomy" id="210409"/>
    <lineage>
        <taxon>Eukaryota</taxon>
        <taxon>Metazoa</taxon>
        <taxon>Ecdysozoa</taxon>
        <taxon>Arthropoda</taxon>
        <taxon>Crustacea</taxon>
        <taxon>Multicrustacea</taxon>
        <taxon>Malacostraca</taxon>
        <taxon>Eumalacostraca</taxon>
        <taxon>Eucarida</taxon>
        <taxon>Decapoda</taxon>
        <taxon>Pleocyemata</taxon>
        <taxon>Brachyura</taxon>
        <taxon>Eubrachyura</taxon>
        <taxon>Portunoidea</taxon>
        <taxon>Portunidae</taxon>
        <taxon>Portuninae</taxon>
        <taxon>Portunus</taxon>
    </lineage>
</organism>
<protein>
    <submittedName>
        <fullName evidence="1">Uncharacterized protein</fullName>
    </submittedName>
</protein>
<dbReference type="AlphaFoldDB" id="A0A5B7GIQ6"/>